<dbReference type="Pfam" id="PF09379">
    <property type="entry name" value="FERM_N"/>
    <property type="match status" value="1"/>
</dbReference>
<dbReference type="InterPro" id="IPR002558">
    <property type="entry name" value="ILWEQ_dom"/>
</dbReference>
<dbReference type="InterPro" id="IPR049108">
    <property type="entry name" value="Talin_R4"/>
</dbReference>
<keyword evidence="3" id="KW-0206">Cytoskeleton</keyword>
<evidence type="ECO:0000256" key="3">
    <source>
        <dbReference type="ARBA" id="ARBA00023212"/>
    </source>
</evidence>
<dbReference type="Gene3D" id="2.30.29.30">
    <property type="entry name" value="Pleckstrin-homology domain (PH domain)/Phosphotyrosine-binding domain (PTB)"/>
    <property type="match status" value="1"/>
</dbReference>
<dbReference type="SUPFAM" id="SSF109885">
    <property type="entry name" value="I/LWEQ domain"/>
    <property type="match status" value="3"/>
</dbReference>
<dbReference type="CDD" id="cd10569">
    <property type="entry name" value="FERM_C_Talin"/>
    <property type="match status" value="1"/>
</dbReference>
<dbReference type="FunFam" id="2.30.29.30:FF:000028">
    <property type="entry name" value="Talin 2"/>
    <property type="match status" value="1"/>
</dbReference>
<accession>A0A093HXP4</accession>
<dbReference type="InterPro" id="IPR015224">
    <property type="entry name" value="Talin_cent"/>
</dbReference>
<dbReference type="CDD" id="cd14473">
    <property type="entry name" value="FERM_B-lobe"/>
    <property type="match status" value="1"/>
</dbReference>
<dbReference type="SUPFAM" id="SSF47220">
    <property type="entry name" value="alpha-catenin/vinculin-like"/>
    <property type="match status" value="2"/>
</dbReference>
<dbReference type="EMBL" id="KK399725">
    <property type="protein sequence ID" value="KFV59223.1"/>
    <property type="molecule type" value="Genomic_DNA"/>
</dbReference>
<dbReference type="Gene3D" id="1.20.1420.10">
    <property type="entry name" value="Talin, central domain"/>
    <property type="match status" value="4"/>
</dbReference>
<dbReference type="FunFam" id="1.20.120.230:FF:000003">
    <property type="entry name" value="Talin 2"/>
    <property type="match status" value="1"/>
</dbReference>
<dbReference type="Pfam" id="PF21865">
    <property type="entry name" value="TLN1-like_RS"/>
    <property type="match status" value="1"/>
</dbReference>
<dbReference type="FunFam" id="1.20.1420.10:FF:000001">
    <property type="entry name" value="Talin 2"/>
    <property type="match status" value="1"/>
</dbReference>
<dbReference type="Pfam" id="PF21692">
    <property type="entry name" value="Talin_R4"/>
    <property type="match status" value="1"/>
</dbReference>
<dbReference type="SUPFAM" id="SSF47031">
    <property type="entry name" value="Second domain of FERM"/>
    <property type="match status" value="1"/>
</dbReference>
<dbReference type="GO" id="GO:0005925">
    <property type="term" value="C:focal adhesion"/>
    <property type="evidence" value="ECO:0007669"/>
    <property type="project" value="InterPro"/>
</dbReference>
<keyword evidence="7" id="KW-1185">Reference proteome</keyword>
<dbReference type="GO" id="GO:0051015">
    <property type="term" value="F:actin filament binding"/>
    <property type="evidence" value="ECO:0007669"/>
    <property type="project" value="InterPro"/>
</dbReference>
<evidence type="ECO:0000259" key="5">
    <source>
        <dbReference type="PROSITE" id="PS50945"/>
    </source>
</evidence>
<reference evidence="6 7" key="1">
    <citation type="submission" date="2014-04" db="EMBL/GenBank/DDBJ databases">
        <title>Genome evolution of avian class.</title>
        <authorList>
            <person name="Zhang G."/>
            <person name="Li C."/>
        </authorList>
    </citation>
    <scope>NUCLEOTIDE SEQUENCE [LARGE SCALE GENOMIC DNA]</scope>
    <source>
        <strain evidence="6">BGI_N341</strain>
    </source>
</reference>
<dbReference type="Pfam" id="PF21896">
    <property type="entry name" value="Talin_IBS2B"/>
    <property type="match status" value="1"/>
</dbReference>
<dbReference type="GO" id="GO:0030036">
    <property type="term" value="P:actin cytoskeleton organization"/>
    <property type="evidence" value="ECO:0007669"/>
    <property type="project" value="TreeGrafter"/>
</dbReference>
<dbReference type="Proteomes" id="UP000054190">
    <property type="component" value="Unassembled WGS sequence"/>
</dbReference>
<dbReference type="CDD" id="cd17172">
    <property type="entry name" value="FERM_F0_TLN2"/>
    <property type="match status" value="1"/>
</dbReference>
<organism evidence="6 7">
    <name type="scientific">Tyto alba</name>
    <name type="common">Barn owl</name>
    <dbReference type="NCBI Taxonomy" id="56313"/>
    <lineage>
        <taxon>Eukaryota</taxon>
        <taxon>Metazoa</taxon>
        <taxon>Chordata</taxon>
        <taxon>Craniata</taxon>
        <taxon>Vertebrata</taxon>
        <taxon>Euteleostomi</taxon>
        <taxon>Archelosauria</taxon>
        <taxon>Archosauria</taxon>
        <taxon>Dinosauria</taxon>
        <taxon>Saurischia</taxon>
        <taxon>Theropoda</taxon>
        <taxon>Coelurosauria</taxon>
        <taxon>Aves</taxon>
        <taxon>Neognathae</taxon>
        <taxon>Neoaves</taxon>
        <taxon>Telluraves</taxon>
        <taxon>Strigiformes</taxon>
        <taxon>Tytonidae</taxon>
        <taxon>Tyto</taxon>
    </lineage>
</organism>
<dbReference type="InterPro" id="IPR057346">
    <property type="entry name" value="Talin1/2_VBS2"/>
</dbReference>
<dbReference type="SUPFAM" id="SSF54236">
    <property type="entry name" value="Ubiquitin-like"/>
    <property type="match status" value="1"/>
</dbReference>
<dbReference type="FunFam" id="1.20.120.230:FF:000005">
    <property type="entry name" value="Talin 1"/>
    <property type="match status" value="1"/>
</dbReference>
<dbReference type="Gene3D" id="3.10.20.90">
    <property type="entry name" value="Phosphatidylinositol 3-kinase Catalytic Subunit, Chain A, domain 1"/>
    <property type="match status" value="3"/>
</dbReference>
<dbReference type="InterPro" id="IPR035963">
    <property type="entry name" value="FERM_2"/>
</dbReference>
<dbReference type="InterPro" id="IPR019747">
    <property type="entry name" value="FERM_CS"/>
</dbReference>
<feature type="domain" description="I/LWEQ" evidence="5">
    <location>
        <begin position="550"/>
        <end position="840"/>
    </location>
</feature>
<comment type="subcellular location">
    <subcellularLocation>
        <location evidence="1">Cytoplasm</location>
        <location evidence="1">Cytoskeleton</location>
    </subcellularLocation>
</comment>
<dbReference type="FunFam" id="3.10.20.90:FF:000066">
    <property type="entry name" value="Talin 1"/>
    <property type="match status" value="1"/>
</dbReference>
<evidence type="ECO:0000313" key="6">
    <source>
        <dbReference type="EMBL" id="KFV59223.1"/>
    </source>
</evidence>
<dbReference type="SMART" id="SM00295">
    <property type="entry name" value="B41"/>
    <property type="match status" value="1"/>
</dbReference>
<proteinExistence type="predicted"/>
<protein>
    <submittedName>
        <fullName evidence="6">Talin-2</fullName>
    </submittedName>
</protein>
<name>A0A093HXP4_TYTAL</name>
<evidence type="ECO:0000256" key="2">
    <source>
        <dbReference type="ARBA" id="ARBA00022490"/>
    </source>
</evidence>
<dbReference type="GO" id="GO:0005178">
    <property type="term" value="F:integrin binding"/>
    <property type="evidence" value="ECO:0007669"/>
    <property type="project" value="TreeGrafter"/>
</dbReference>
<dbReference type="Pfam" id="PF01608">
    <property type="entry name" value="I_LWEQ"/>
    <property type="match status" value="1"/>
</dbReference>
<dbReference type="GO" id="GO:0005737">
    <property type="term" value="C:cytoplasm"/>
    <property type="evidence" value="ECO:0007669"/>
    <property type="project" value="TreeGrafter"/>
</dbReference>
<dbReference type="PANTHER" id="PTHR19981:SF34">
    <property type="entry name" value="TALIN-2"/>
    <property type="match status" value="1"/>
</dbReference>
<dbReference type="PROSITE" id="PS50057">
    <property type="entry name" value="FERM_3"/>
    <property type="match status" value="1"/>
</dbReference>
<dbReference type="PANTHER" id="PTHR19981">
    <property type="entry name" value="TALIN"/>
    <property type="match status" value="1"/>
</dbReference>
<evidence type="ECO:0000259" key="4">
    <source>
        <dbReference type="PROSITE" id="PS50057"/>
    </source>
</evidence>
<dbReference type="GO" id="GO:0005886">
    <property type="term" value="C:plasma membrane"/>
    <property type="evidence" value="ECO:0007669"/>
    <property type="project" value="TreeGrafter"/>
</dbReference>
<dbReference type="FunFam" id="1.20.1420.10:FF:000006">
    <property type="entry name" value="Talin 2"/>
    <property type="match status" value="1"/>
</dbReference>
<dbReference type="InterPro" id="IPR000299">
    <property type="entry name" value="FERM_domain"/>
</dbReference>
<dbReference type="GO" id="GO:0001726">
    <property type="term" value="C:ruffle"/>
    <property type="evidence" value="ECO:0007669"/>
    <property type="project" value="InterPro"/>
</dbReference>
<dbReference type="InterPro" id="IPR035964">
    <property type="entry name" value="I/LWEQ_dom_sf"/>
</dbReference>
<dbReference type="InterPro" id="IPR054082">
    <property type="entry name" value="Talin_IBS2B"/>
</dbReference>
<dbReference type="Gene3D" id="1.20.120.230">
    <property type="entry name" value="Alpha-catenin/vinculin-like"/>
    <property type="match status" value="3"/>
</dbReference>
<dbReference type="InterPro" id="IPR036723">
    <property type="entry name" value="Alpha-catenin/vinculin-like_sf"/>
</dbReference>
<dbReference type="SUPFAM" id="SSF50729">
    <property type="entry name" value="PH domain-like"/>
    <property type="match status" value="1"/>
</dbReference>
<dbReference type="CDD" id="cd17174">
    <property type="entry name" value="FERM_F1_TLN2"/>
    <property type="match status" value="1"/>
</dbReference>
<dbReference type="Pfam" id="PF09141">
    <property type="entry name" value="Talin_middle"/>
    <property type="match status" value="1"/>
</dbReference>
<dbReference type="Pfam" id="PF00373">
    <property type="entry name" value="FERM_M"/>
    <property type="match status" value="1"/>
</dbReference>
<dbReference type="FunFam" id="1.20.120.230:FF:000004">
    <property type="entry name" value="Talin 2"/>
    <property type="match status" value="1"/>
</dbReference>
<dbReference type="Pfam" id="PF25177">
    <property type="entry name" value="Talin_VBS2"/>
    <property type="match status" value="1"/>
</dbReference>
<dbReference type="PROSITE" id="PS50945">
    <property type="entry name" value="I_LWEQ"/>
    <property type="match status" value="1"/>
</dbReference>
<dbReference type="Pfam" id="PF16511">
    <property type="entry name" value="FERM_f0"/>
    <property type="match status" value="1"/>
</dbReference>
<dbReference type="InterPro" id="IPR019748">
    <property type="entry name" value="FERM_central"/>
</dbReference>
<dbReference type="GO" id="GO:0098609">
    <property type="term" value="P:cell-cell adhesion"/>
    <property type="evidence" value="ECO:0007669"/>
    <property type="project" value="TreeGrafter"/>
</dbReference>
<dbReference type="InterPro" id="IPR032425">
    <property type="entry name" value="FERM_f0"/>
</dbReference>
<dbReference type="SMART" id="SM00307">
    <property type="entry name" value="ILWEQ"/>
    <property type="match status" value="1"/>
</dbReference>
<dbReference type="Gene3D" id="1.20.80.10">
    <property type="match status" value="1"/>
</dbReference>
<sequence>MVALSLKICVRQCNVVKTMQFEPSTAVYDACRVIRERVPEAQTGQASDYGLFLSDDDPRKGIWLEAGRTLDYYMLRNGDILEYKKKQRPQKIRMLDGSVKTVMVDDSKTVGELLVTICSRIGITNYEEYSLIQESIEEKKEESTGTLKKDRTLLRDERKMEKLKAKLHTDDDLNWLDHSRTFREQGVDENETLLLRRKFFYSDQNVDSRDPVQLNLLYVQARDDILNGSHPVSFEKACEFGGFQAQIQFGPHVEHKHKPGFLDLKEFLPKEYTKQRGAEKRIFQEHKNCGEMTEIEAKVKYVKLARSLRTYGVSFFLVKEKMKGKNKLVPRLLGVTKDSVMRVDEKTKEVLQEWPLTTVKRWAASPKSFTLVIFLYIFRARGGGLLAFFPCSSVGSFSRETVLHELCPMRVLPTGCSSSRAAPASTILQQQFNRTGKVEHGSVALPAVMRSGSSGPETFNIGIMPSPQQQVTIGQMHRGHMPPLTSAQQALMGTINTSMHAVQQAQADLSEVDNLPPLGQDMASRVWVQNKVDESKHEIHSQVDAITAGTASVVNLTAGDPVDTDYTAVGCAITTISSNLTEMSKGVKLLAALMDDEVGSGEDLLKAARTLASAVSDLLKAVQPTSGEAILTAAGSIGQASGELLRQIGESETDERFQDVLMSLAKAVANAAAMLVLKAKNVAQVAEDTVLQNRVIAAATQCALSTSQLVACAKVVSPTISSPVCQEQLIEAGKLVDRSVENCVRACQAATDDTELLKQVSAAASIVSQALNDLLQHVRQFASRGEPIGRYDQATDTIMCVTESIFSSMGDAGEMVRQARVLAQATSDLVNAMRSDAEAEIDMDNSKKLLAAAKLLADSTARMVEAAKGAAANPENEDQQQRLREAAEGLRVATNAAAQNAIKKKIVNRLEIAAKQAAAAATQTIAASQNAAVSNKNTAAHQQLVQSCKNVADHIPQLVQGVRGSQAQAEDLSAQLALINSSQNFLQPGSKMVASAKAAVPTVADQAAAMQLSQCAKNLATSLAELRTASQKAHEACGPMEIDSALNTVQTLKNELQDAKMAAVDGQLKPLPGETLEKCTQDLGSTSKAVGSSMAQLLTCAAQGNEHYTGVAARETAQALKTLAQAARGVAASTTDPVAAHAMLDSARDVMEGSAMLIQEAKQALAAPGDADSQQRLAQVAKAVSHSLNNCVNCLPGQKDVDVALKSIGESSKKLLVDSLPPSSKSFQEAQSELNQAAADLNQSAGEVVHATRGQSGELAAASGKFSDDFDEFLDAGIEMAGQAQTKEDQIQVIGNLKSISMASSKLLLAAKSLSVDPGAPNAKNLLAAAARAVTESINQLITLCTQQAPGQKECDNALRELETVKGMLDNPNEPVSDLSYFDCIEGVMENSKVLGESMAGISQNAKTGDLIVFGECVGVASKALCGLTEAAAQVSY</sequence>
<gene>
    <name evidence="6" type="ORF">N341_03130</name>
</gene>
<dbReference type="SUPFAM" id="SSF109880">
    <property type="entry name" value="A middle domain of Talin 1"/>
    <property type="match status" value="1"/>
</dbReference>
<dbReference type="InterPro" id="IPR036476">
    <property type="entry name" value="Talin_cent_sf"/>
</dbReference>
<dbReference type="FunFam" id="3.10.20.90:FF:000028">
    <property type="entry name" value="Talin 2"/>
    <property type="match status" value="1"/>
</dbReference>
<dbReference type="InterPro" id="IPR029071">
    <property type="entry name" value="Ubiquitin-like_domsf"/>
</dbReference>
<keyword evidence="2" id="KW-0963">Cytoplasm</keyword>
<dbReference type="FunFam" id="1.20.80.10:FF:000007">
    <property type="entry name" value="Talin 2"/>
    <property type="match status" value="1"/>
</dbReference>
<evidence type="ECO:0000313" key="7">
    <source>
        <dbReference type="Proteomes" id="UP000054190"/>
    </source>
</evidence>
<dbReference type="InterPro" id="IPR011993">
    <property type="entry name" value="PH-like_dom_sf"/>
</dbReference>
<dbReference type="InterPro" id="IPR054060">
    <property type="entry name" value="TLN1-like_RS"/>
</dbReference>
<dbReference type="InterPro" id="IPR018979">
    <property type="entry name" value="FERM_N"/>
</dbReference>
<dbReference type="InterPro" id="IPR014352">
    <property type="entry name" value="FERM/acyl-CoA-bd_prot_sf"/>
</dbReference>
<dbReference type="GO" id="GO:0005856">
    <property type="term" value="C:cytoskeleton"/>
    <property type="evidence" value="ECO:0007669"/>
    <property type="project" value="UniProtKB-SubCell"/>
</dbReference>
<feature type="domain" description="FERM" evidence="4">
    <location>
        <begin position="88"/>
        <end position="414"/>
    </location>
</feature>
<dbReference type="SMART" id="SM01244">
    <property type="entry name" value="IRS"/>
    <property type="match status" value="1"/>
</dbReference>
<dbReference type="GO" id="GO:0005200">
    <property type="term" value="F:structural constituent of cytoskeleton"/>
    <property type="evidence" value="ECO:0007669"/>
    <property type="project" value="InterPro"/>
</dbReference>
<dbReference type="InterPro" id="IPR019749">
    <property type="entry name" value="Band_41_domain"/>
</dbReference>
<evidence type="ECO:0000256" key="1">
    <source>
        <dbReference type="ARBA" id="ARBA00004245"/>
    </source>
</evidence>
<dbReference type="PROSITE" id="PS00661">
    <property type="entry name" value="FERM_2"/>
    <property type="match status" value="1"/>
</dbReference>